<dbReference type="GO" id="GO:0046872">
    <property type="term" value="F:metal ion binding"/>
    <property type="evidence" value="ECO:0007669"/>
    <property type="project" value="UniProtKB-KW"/>
</dbReference>
<dbReference type="InterPro" id="IPR027417">
    <property type="entry name" value="P-loop_NTPase"/>
</dbReference>
<keyword evidence="14" id="KW-1185">Reference proteome</keyword>
<evidence type="ECO:0000256" key="7">
    <source>
        <dbReference type="ARBA" id="ARBA00022840"/>
    </source>
</evidence>
<evidence type="ECO:0000259" key="12">
    <source>
        <dbReference type="PROSITE" id="PS51643"/>
    </source>
</evidence>
<accession>D5ST11</accession>
<evidence type="ECO:0000313" key="13">
    <source>
        <dbReference type="EMBL" id="ADG68962.1"/>
    </source>
</evidence>
<feature type="domain" description="Helicase ATP-binding" evidence="11">
    <location>
        <begin position="28"/>
        <end position="227"/>
    </location>
</feature>
<evidence type="ECO:0000256" key="8">
    <source>
        <dbReference type="ARBA" id="ARBA00023118"/>
    </source>
</evidence>
<dbReference type="PROSITE" id="PS51192">
    <property type="entry name" value="HELICASE_ATP_BIND_1"/>
    <property type="match status" value="1"/>
</dbReference>
<dbReference type="PANTHER" id="PTHR47959">
    <property type="entry name" value="ATP-DEPENDENT RNA HELICASE RHLE-RELATED"/>
    <property type="match status" value="1"/>
</dbReference>
<evidence type="ECO:0000256" key="5">
    <source>
        <dbReference type="ARBA" id="ARBA00022801"/>
    </source>
</evidence>
<dbReference type="SMART" id="SM00490">
    <property type="entry name" value="HELICc"/>
    <property type="match status" value="1"/>
</dbReference>
<dbReference type="KEGG" id="plm:Plim_3147"/>
<sequence>MFDFSAKFEQLTGSPPFPWQAALFERMTTGKEVDIPSVCHIPTGLGKTSIIAIWLLALARRPNDLPTRLAYVVNRRTVVDQTTTEVERIKKNLSAANLGIRDLMISTLRGQFADNREWSKNPALPAVISGTVDMIGSRLLFSGYGVGFKARPLHAGFLGQDTLLVHDEAHLEPAFQKLLESIMSEQQRERSTSDVPWRPLQVMQLSATIRSDDDKSSQKSPPFGLSPSDEKHPVVKQRLQATKTMTLQEVADEKKPLVEAVVARALELRDSNRTVIIFLRKLDHVESVQGELEKKKLSVQFLTGTQRGYERQQMADPTSPTGCPIFARFLPPPKANDSQSPSWKVTPAAGTVYLICTSAGEVGVNLSADHLICDLSTYESMAQRFGRVNRFGDRDDSSIHVIYPSTFTGEDVFSPPREKTLLLLRQLEGDASPAALSKLYNARSEEVHQAFTPLPTILPATDILFDTWALTSIKGELPGRPPVEPYLHGIETWEPPQTTIAWREEVDLLNAEVLKEHPPEQLLEEFPLLPHELVVNTSERAFKHLAKLAERHPETIVWMIDRKEKLTLVPLKEVANKDRKERIEHCTILLPPSIGGLNSGLLDGDSEAPALDVSCKSPTSENKQRSRLRVTEDELPSFLKQTREMRVVRQIVLEVDESDTTTPVSQVNTQESSTLDDLETESTTSPANGKIWLWLATPARTGLGTLGSKAPIGLQHHVDDVVRETEQILKELKLPEKLKAAVRLAAKYHDEGKRRPFFQMMLGNRNFPDVLLAKSQTGTGRITETYRHEFGSLRDITHDAEFNALEPHDQDIVLHLIAAHHGRARPHFSADEAFDPFALESESIAFATEIPRRFARLQRHYGRWGLAYLESILRAADYAASAHPSSREEPVHE</sequence>
<dbReference type="InterPro" id="IPR050079">
    <property type="entry name" value="DEAD_box_RNA_helicase"/>
</dbReference>
<keyword evidence="7" id="KW-0067">ATP-binding</keyword>
<dbReference type="HOGENOM" id="CLU_010520_0_0_0"/>
<dbReference type="SMART" id="SM00487">
    <property type="entry name" value="DEXDc"/>
    <property type="match status" value="1"/>
</dbReference>
<organism evidence="13 14">
    <name type="scientific">Planctopirus limnophila (strain ATCC 43296 / DSM 3776 / IFAM 1008 / Mu 290)</name>
    <name type="common">Planctomyces limnophilus</name>
    <dbReference type="NCBI Taxonomy" id="521674"/>
    <lineage>
        <taxon>Bacteria</taxon>
        <taxon>Pseudomonadati</taxon>
        <taxon>Planctomycetota</taxon>
        <taxon>Planctomycetia</taxon>
        <taxon>Planctomycetales</taxon>
        <taxon>Planctomycetaceae</taxon>
        <taxon>Planctopirus</taxon>
    </lineage>
</organism>
<dbReference type="Proteomes" id="UP000002220">
    <property type="component" value="Chromosome"/>
</dbReference>
<dbReference type="InterPro" id="IPR038257">
    <property type="entry name" value="CRISPR-assoc_Cas3_HD_sf"/>
</dbReference>
<reference evidence="13 14" key="1">
    <citation type="journal article" date="2010" name="Stand. Genomic Sci.">
        <title>Complete genome sequence of Planctomyces limnophilus type strain (Mu 290).</title>
        <authorList>
            <person name="Labutti K."/>
            <person name="Sikorski J."/>
            <person name="Schneider S."/>
            <person name="Nolan M."/>
            <person name="Lucas S."/>
            <person name="Glavina Del Rio T."/>
            <person name="Tice H."/>
            <person name="Cheng J.F."/>
            <person name="Goodwin L."/>
            <person name="Pitluck S."/>
            <person name="Liolios K."/>
            <person name="Ivanova N."/>
            <person name="Mavromatis K."/>
            <person name="Mikhailova N."/>
            <person name="Pati A."/>
            <person name="Chen A."/>
            <person name="Palaniappan K."/>
            <person name="Land M."/>
            <person name="Hauser L."/>
            <person name="Chang Y.J."/>
            <person name="Jeffries C.D."/>
            <person name="Tindall B.J."/>
            <person name="Rohde M."/>
            <person name="Goker M."/>
            <person name="Woyke T."/>
            <person name="Bristow J."/>
            <person name="Eisen J.A."/>
            <person name="Markowitz V."/>
            <person name="Hugenholtz P."/>
            <person name="Kyrpides N.C."/>
            <person name="Klenk H.P."/>
            <person name="Lapidus A."/>
        </authorList>
    </citation>
    <scope>NUCLEOTIDE SEQUENCE [LARGE SCALE GENOMIC DNA]</scope>
    <source>
        <strain evidence="14">ATCC 43296 / DSM 3776 / IFAM 1008 / 290</strain>
    </source>
</reference>
<evidence type="ECO:0000259" key="11">
    <source>
        <dbReference type="PROSITE" id="PS51192"/>
    </source>
</evidence>
<dbReference type="EMBL" id="CP001744">
    <property type="protein sequence ID" value="ADG68962.1"/>
    <property type="molecule type" value="Genomic_DNA"/>
</dbReference>
<keyword evidence="5" id="KW-0378">Hydrolase</keyword>
<dbReference type="InterPro" id="IPR006483">
    <property type="entry name" value="CRISPR-assoc_Cas3_HD"/>
</dbReference>
<evidence type="ECO:0000256" key="4">
    <source>
        <dbReference type="ARBA" id="ARBA00022741"/>
    </source>
</evidence>
<dbReference type="InterPro" id="IPR001650">
    <property type="entry name" value="Helicase_C-like"/>
</dbReference>
<name>D5ST11_PLAL2</name>
<keyword evidence="8" id="KW-0051">Antiviral defense</keyword>
<dbReference type="InterPro" id="IPR014001">
    <property type="entry name" value="Helicase_ATP-bd"/>
</dbReference>
<evidence type="ECO:0000313" key="14">
    <source>
        <dbReference type="Proteomes" id="UP000002220"/>
    </source>
</evidence>
<dbReference type="GO" id="GO:0005829">
    <property type="term" value="C:cytosol"/>
    <property type="evidence" value="ECO:0007669"/>
    <property type="project" value="TreeGrafter"/>
</dbReference>
<dbReference type="InterPro" id="IPR011545">
    <property type="entry name" value="DEAD/DEAH_box_helicase_dom"/>
</dbReference>
<dbReference type="GO" id="GO:0016787">
    <property type="term" value="F:hydrolase activity"/>
    <property type="evidence" value="ECO:0007669"/>
    <property type="project" value="UniProtKB-KW"/>
</dbReference>
<dbReference type="eggNOG" id="COG1203">
    <property type="taxonomic scope" value="Bacteria"/>
</dbReference>
<dbReference type="Gene3D" id="1.10.3210.30">
    <property type="match status" value="1"/>
</dbReference>
<dbReference type="STRING" id="521674.Plim_3147"/>
<evidence type="ECO:0000256" key="9">
    <source>
        <dbReference type="ARBA" id="ARBA00038437"/>
    </source>
</evidence>
<keyword evidence="6" id="KW-0347">Helicase</keyword>
<comment type="similarity">
    <text evidence="9">Belongs to the DEAD box helicase family.</text>
</comment>
<dbReference type="Pfam" id="PF00270">
    <property type="entry name" value="DEAD"/>
    <property type="match status" value="1"/>
</dbReference>
<dbReference type="SUPFAM" id="SSF52540">
    <property type="entry name" value="P-loop containing nucleoside triphosphate hydrolases"/>
    <property type="match status" value="1"/>
</dbReference>
<evidence type="ECO:0000256" key="2">
    <source>
        <dbReference type="ARBA" id="ARBA00009046"/>
    </source>
</evidence>
<feature type="region of interest" description="Disordered" evidence="10">
    <location>
        <begin position="208"/>
        <end position="234"/>
    </location>
</feature>
<proteinExistence type="inferred from homology"/>
<comment type="similarity">
    <text evidence="2">In the central section; belongs to the CRISPR-associated helicase Cas3 family.</text>
</comment>
<feature type="domain" description="HD Cas3-type" evidence="12">
    <location>
        <begin position="707"/>
        <end position="879"/>
    </location>
</feature>
<comment type="similarity">
    <text evidence="1">In the N-terminal section; belongs to the CRISPR-associated nuclease Cas3-HD family.</text>
</comment>
<evidence type="ECO:0000256" key="10">
    <source>
        <dbReference type="SAM" id="MobiDB-lite"/>
    </source>
</evidence>
<dbReference type="Pfam" id="PF22590">
    <property type="entry name" value="Cas3-like_C_2"/>
    <property type="match status" value="1"/>
</dbReference>
<dbReference type="AlphaFoldDB" id="D5ST11"/>
<dbReference type="GO" id="GO:0005524">
    <property type="term" value="F:ATP binding"/>
    <property type="evidence" value="ECO:0007669"/>
    <property type="project" value="UniProtKB-KW"/>
</dbReference>
<dbReference type="PROSITE" id="PS51643">
    <property type="entry name" value="HD_CAS3"/>
    <property type="match status" value="1"/>
</dbReference>
<keyword evidence="4" id="KW-0547">Nucleotide-binding</keyword>
<protein>
    <submittedName>
        <fullName evidence="13">CRISPR-associated helicase Cas3, Anaes-subtype</fullName>
    </submittedName>
</protein>
<dbReference type="GO" id="GO:0003724">
    <property type="term" value="F:RNA helicase activity"/>
    <property type="evidence" value="ECO:0007669"/>
    <property type="project" value="TreeGrafter"/>
</dbReference>
<feature type="region of interest" description="Disordered" evidence="10">
    <location>
        <begin position="659"/>
        <end position="683"/>
    </location>
</feature>
<dbReference type="Gene3D" id="3.40.50.300">
    <property type="entry name" value="P-loop containing nucleotide triphosphate hydrolases"/>
    <property type="match status" value="2"/>
</dbReference>
<dbReference type="InterPro" id="IPR054712">
    <property type="entry name" value="Cas3-like_dom"/>
</dbReference>
<gene>
    <name evidence="13" type="ordered locus">Plim_3147</name>
</gene>
<dbReference type="RefSeq" id="WP_013111393.1">
    <property type="nucleotide sequence ID" value="NC_014148.1"/>
</dbReference>
<keyword evidence="3" id="KW-0479">Metal-binding</keyword>
<dbReference type="GO" id="GO:0003676">
    <property type="term" value="F:nucleic acid binding"/>
    <property type="evidence" value="ECO:0007669"/>
    <property type="project" value="InterPro"/>
</dbReference>
<evidence type="ECO:0000256" key="3">
    <source>
        <dbReference type="ARBA" id="ARBA00022723"/>
    </source>
</evidence>
<feature type="compositionally biased region" description="Polar residues" evidence="10">
    <location>
        <begin position="660"/>
        <end position="673"/>
    </location>
</feature>
<dbReference type="InterPro" id="IPR013444">
    <property type="entry name" value="Helicase_Cas3_CRISPR-ass_Anaes"/>
</dbReference>
<dbReference type="NCBIfam" id="TIGR02621">
    <property type="entry name" value="cas3_GSU0051"/>
    <property type="match status" value="1"/>
</dbReference>
<evidence type="ECO:0000256" key="1">
    <source>
        <dbReference type="ARBA" id="ARBA00006847"/>
    </source>
</evidence>
<evidence type="ECO:0000256" key="6">
    <source>
        <dbReference type="ARBA" id="ARBA00022806"/>
    </source>
</evidence>
<dbReference type="GO" id="GO:0051607">
    <property type="term" value="P:defense response to virus"/>
    <property type="evidence" value="ECO:0007669"/>
    <property type="project" value="UniProtKB-KW"/>
</dbReference>